<evidence type="ECO:0000256" key="2">
    <source>
        <dbReference type="ARBA" id="ARBA00022490"/>
    </source>
</evidence>
<dbReference type="GO" id="GO:0006308">
    <property type="term" value="P:DNA catabolic process"/>
    <property type="evidence" value="ECO:0007669"/>
    <property type="project" value="UniProtKB-UniRule"/>
</dbReference>
<keyword evidence="3 6" id="KW-0540">Nuclease</keyword>
<keyword evidence="8" id="KW-1185">Reference proteome</keyword>
<comment type="caution">
    <text evidence="7">The sequence shown here is derived from an EMBL/GenBank/DDBJ whole genome shotgun (WGS) entry which is preliminary data.</text>
</comment>
<dbReference type="NCBIfam" id="NF002139">
    <property type="entry name" value="PRK00977.1-3"/>
    <property type="match status" value="1"/>
</dbReference>
<dbReference type="GO" id="GO:0009318">
    <property type="term" value="C:exodeoxyribonuclease VII complex"/>
    <property type="evidence" value="ECO:0007669"/>
    <property type="project" value="UniProtKB-UniRule"/>
</dbReference>
<dbReference type="InterPro" id="IPR003761">
    <property type="entry name" value="Exonuc_VII_S"/>
</dbReference>
<dbReference type="Pfam" id="PF02609">
    <property type="entry name" value="Exonuc_VII_S"/>
    <property type="match status" value="1"/>
</dbReference>
<sequence>MPKQQPKTEAAAAGDEFADVKELGYEEARDELARIVSTLEAGSVSLEESMRLWERGEALAKHCHTWLDDAQERVQQLTGDEPADD</sequence>
<dbReference type="NCBIfam" id="TIGR01280">
    <property type="entry name" value="xseB"/>
    <property type="match status" value="1"/>
</dbReference>
<proteinExistence type="inferred from homology"/>
<keyword evidence="5 6" id="KW-0269">Exonuclease</keyword>
<evidence type="ECO:0000256" key="6">
    <source>
        <dbReference type="HAMAP-Rule" id="MF_00337"/>
    </source>
</evidence>
<comment type="subunit">
    <text evidence="6">Heterooligomer composed of large and small subunits.</text>
</comment>
<dbReference type="AlphaFoldDB" id="A0A542EED2"/>
<dbReference type="RefSeq" id="WP_141927718.1">
    <property type="nucleotide sequence ID" value="NZ_BAABCI010000002.1"/>
</dbReference>
<protein>
    <recommendedName>
        <fullName evidence="6">Exodeoxyribonuclease 7 small subunit</fullName>
        <ecNumber evidence="6">3.1.11.6</ecNumber>
    </recommendedName>
    <alternativeName>
        <fullName evidence="6">Exodeoxyribonuclease VII small subunit</fullName>
        <shortName evidence="6">Exonuclease VII small subunit</shortName>
    </alternativeName>
</protein>
<evidence type="ECO:0000313" key="8">
    <source>
        <dbReference type="Proteomes" id="UP000320806"/>
    </source>
</evidence>
<evidence type="ECO:0000256" key="1">
    <source>
        <dbReference type="ARBA" id="ARBA00009998"/>
    </source>
</evidence>
<dbReference type="EMBL" id="VFMO01000001">
    <property type="protein sequence ID" value="TQJ13702.1"/>
    <property type="molecule type" value="Genomic_DNA"/>
</dbReference>
<evidence type="ECO:0000256" key="3">
    <source>
        <dbReference type="ARBA" id="ARBA00022722"/>
    </source>
</evidence>
<gene>
    <name evidence="6" type="primary">xseB</name>
    <name evidence="7" type="ORF">FB459_1128</name>
</gene>
<comment type="subcellular location">
    <subcellularLocation>
        <location evidence="6">Cytoplasm</location>
    </subcellularLocation>
</comment>
<dbReference type="OrthoDB" id="5244334at2"/>
<dbReference type="SUPFAM" id="SSF116842">
    <property type="entry name" value="XseB-like"/>
    <property type="match status" value="1"/>
</dbReference>
<comment type="similarity">
    <text evidence="1 6">Belongs to the XseB family.</text>
</comment>
<dbReference type="GO" id="GO:0008855">
    <property type="term" value="F:exodeoxyribonuclease VII activity"/>
    <property type="evidence" value="ECO:0007669"/>
    <property type="project" value="UniProtKB-UniRule"/>
</dbReference>
<evidence type="ECO:0000256" key="5">
    <source>
        <dbReference type="ARBA" id="ARBA00022839"/>
    </source>
</evidence>
<dbReference type="Proteomes" id="UP000320806">
    <property type="component" value="Unassembled WGS sequence"/>
</dbReference>
<accession>A0A542EED2</accession>
<dbReference type="GO" id="GO:0005829">
    <property type="term" value="C:cytosol"/>
    <property type="evidence" value="ECO:0007669"/>
    <property type="project" value="TreeGrafter"/>
</dbReference>
<organism evidence="7 8">
    <name type="scientific">Yimella lutea</name>
    <dbReference type="NCBI Taxonomy" id="587872"/>
    <lineage>
        <taxon>Bacteria</taxon>
        <taxon>Bacillati</taxon>
        <taxon>Actinomycetota</taxon>
        <taxon>Actinomycetes</taxon>
        <taxon>Micrococcales</taxon>
        <taxon>Dermacoccaceae</taxon>
        <taxon>Yimella</taxon>
    </lineage>
</organism>
<dbReference type="PANTHER" id="PTHR34137">
    <property type="entry name" value="EXODEOXYRIBONUCLEASE 7 SMALL SUBUNIT"/>
    <property type="match status" value="1"/>
</dbReference>
<evidence type="ECO:0000256" key="4">
    <source>
        <dbReference type="ARBA" id="ARBA00022801"/>
    </source>
</evidence>
<reference evidence="7 8" key="1">
    <citation type="submission" date="2019-06" db="EMBL/GenBank/DDBJ databases">
        <title>Sequencing the genomes of 1000 actinobacteria strains.</title>
        <authorList>
            <person name="Klenk H.-P."/>
        </authorList>
    </citation>
    <scope>NUCLEOTIDE SEQUENCE [LARGE SCALE GENOMIC DNA]</scope>
    <source>
        <strain evidence="7 8">DSM 19828</strain>
    </source>
</reference>
<dbReference type="HAMAP" id="MF_00337">
    <property type="entry name" value="Exonuc_7_S"/>
    <property type="match status" value="1"/>
</dbReference>
<evidence type="ECO:0000313" key="7">
    <source>
        <dbReference type="EMBL" id="TQJ13702.1"/>
    </source>
</evidence>
<keyword evidence="4 6" id="KW-0378">Hydrolase</keyword>
<dbReference type="InterPro" id="IPR037004">
    <property type="entry name" value="Exonuc_VII_ssu_sf"/>
</dbReference>
<dbReference type="EC" id="3.1.11.6" evidence="6"/>
<comment type="catalytic activity">
    <reaction evidence="6">
        <text>Exonucleolytic cleavage in either 5'- to 3'- or 3'- to 5'-direction to yield nucleoside 5'-phosphates.</text>
        <dbReference type="EC" id="3.1.11.6"/>
    </reaction>
</comment>
<dbReference type="Gene3D" id="1.10.287.1040">
    <property type="entry name" value="Exonuclease VII, small subunit"/>
    <property type="match status" value="1"/>
</dbReference>
<name>A0A542EED2_9MICO</name>
<comment type="function">
    <text evidence="6">Bidirectionally degrades single-stranded DNA into large acid-insoluble oligonucleotides, which are then degraded further into small acid-soluble oligonucleotides.</text>
</comment>
<dbReference type="PANTHER" id="PTHR34137:SF1">
    <property type="entry name" value="EXODEOXYRIBONUCLEASE 7 SMALL SUBUNIT"/>
    <property type="match status" value="1"/>
</dbReference>
<keyword evidence="2 6" id="KW-0963">Cytoplasm</keyword>